<gene>
    <name evidence="6" type="ORF">ALO79_03356</name>
</gene>
<reference evidence="6 7" key="1">
    <citation type="submission" date="2015-09" db="EMBL/GenBank/DDBJ databases">
        <title>Genome announcement of multiple Pseudomonas syringae strains.</title>
        <authorList>
            <person name="Thakur S."/>
            <person name="Wang P.W."/>
            <person name="Gong Y."/>
            <person name="Weir B.S."/>
            <person name="Guttman D.S."/>
        </authorList>
    </citation>
    <scope>NUCLEOTIDE SEQUENCE [LARGE SCALE GENOMIC DNA]</scope>
    <source>
        <strain evidence="6 7">ICMP9419</strain>
    </source>
</reference>
<dbReference type="AlphaFoldDB" id="A0A0P9SHI7"/>
<dbReference type="GO" id="GO:0003677">
    <property type="term" value="F:DNA binding"/>
    <property type="evidence" value="ECO:0007669"/>
    <property type="project" value="UniProtKB-KW"/>
</dbReference>
<dbReference type="CDD" id="cd00397">
    <property type="entry name" value="DNA_BRE_C"/>
    <property type="match status" value="1"/>
</dbReference>
<accession>A0A0P9SHI7</accession>
<dbReference type="EMBL" id="LJQD01000138">
    <property type="protein sequence ID" value="KPW98002.1"/>
    <property type="molecule type" value="Genomic_DNA"/>
</dbReference>
<evidence type="ECO:0000256" key="4">
    <source>
        <dbReference type="ARBA" id="ARBA00023172"/>
    </source>
</evidence>
<dbReference type="SUPFAM" id="SSF56349">
    <property type="entry name" value="DNA breaking-rejoining enzymes"/>
    <property type="match status" value="1"/>
</dbReference>
<dbReference type="PATRIC" id="fig|264450.4.peg.4030"/>
<dbReference type="Gene3D" id="1.10.443.10">
    <property type="entry name" value="Intergrase catalytic core"/>
    <property type="match status" value="1"/>
</dbReference>
<dbReference type="Proteomes" id="UP000050381">
    <property type="component" value="Unassembled WGS sequence"/>
</dbReference>
<dbReference type="PROSITE" id="PS51898">
    <property type="entry name" value="TYR_RECOMBINASE"/>
    <property type="match status" value="1"/>
</dbReference>
<dbReference type="InterPro" id="IPR013762">
    <property type="entry name" value="Integrase-like_cat_sf"/>
</dbReference>
<keyword evidence="4" id="KW-0233">DNA recombination</keyword>
<keyword evidence="2" id="KW-0229">DNA integration</keyword>
<dbReference type="InterPro" id="IPR002104">
    <property type="entry name" value="Integrase_catalytic"/>
</dbReference>
<sequence length="283" mass="31450">MDFTLGRAGRWLCPPPCCRCGRIFLQHRINTGGRLSRRPTADSLWNDSGFPPILIESPMTGKIRRATSLRPGQLKHLIRVASVTGRMPERDVLLLWLTHTTGLRVTELAQLEISSVLHPSGAVRSEVHLSSAITKGARARNVYLTHAKCIDALERWLDVRLQRGWGVSGSEDFRGLRPSSKLILSHKGEAFELAFKHRMLDSGPEVYRCCDTLQQTFSRLYRQAGIKGGSSHSGRRTLAAKVLAATGDVEMVQILLGHACLDHSKPYLSVPIESVRRAFEVAL</sequence>
<organism evidence="6 7">
    <name type="scientific">Pseudomonas syringae pv. castaneae</name>
    <dbReference type="NCBI Taxonomy" id="264450"/>
    <lineage>
        <taxon>Bacteria</taxon>
        <taxon>Pseudomonadati</taxon>
        <taxon>Pseudomonadota</taxon>
        <taxon>Gammaproteobacteria</taxon>
        <taxon>Pseudomonadales</taxon>
        <taxon>Pseudomonadaceae</taxon>
        <taxon>Pseudomonas</taxon>
        <taxon>Pseudomonas syringae</taxon>
    </lineage>
</organism>
<dbReference type="Pfam" id="PF00589">
    <property type="entry name" value="Phage_integrase"/>
    <property type="match status" value="1"/>
</dbReference>
<keyword evidence="3" id="KW-0238">DNA-binding</keyword>
<dbReference type="InterPro" id="IPR050090">
    <property type="entry name" value="Tyrosine_recombinase_XerCD"/>
</dbReference>
<dbReference type="GO" id="GO:0015074">
    <property type="term" value="P:DNA integration"/>
    <property type="evidence" value="ECO:0007669"/>
    <property type="project" value="UniProtKB-KW"/>
</dbReference>
<evidence type="ECO:0000256" key="1">
    <source>
        <dbReference type="ARBA" id="ARBA00008857"/>
    </source>
</evidence>
<name>A0A0P9SHI7_PSESX</name>
<protein>
    <submittedName>
        <fullName evidence="6">Putative site-specific recombinase</fullName>
    </submittedName>
</protein>
<evidence type="ECO:0000313" key="7">
    <source>
        <dbReference type="Proteomes" id="UP000050381"/>
    </source>
</evidence>
<evidence type="ECO:0000256" key="3">
    <source>
        <dbReference type="ARBA" id="ARBA00023125"/>
    </source>
</evidence>
<evidence type="ECO:0000259" key="5">
    <source>
        <dbReference type="PROSITE" id="PS51898"/>
    </source>
</evidence>
<proteinExistence type="inferred from homology"/>
<dbReference type="InterPro" id="IPR011010">
    <property type="entry name" value="DNA_brk_join_enz"/>
</dbReference>
<evidence type="ECO:0000313" key="6">
    <source>
        <dbReference type="EMBL" id="KPW98002.1"/>
    </source>
</evidence>
<feature type="domain" description="Tyr recombinase" evidence="5">
    <location>
        <begin position="64"/>
        <end position="280"/>
    </location>
</feature>
<dbReference type="GO" id="GO:0006310">
    <property type="term" value="P:DNA recombination"/>
    <property type="evidence" value="ECO:0007669"/>
    <property type="project" value="UniProtKB-KW"/>
</dbReference>
<dbReference type="PANTHER" id="PTHR30349:SF41">
    <property type="entry name" value="INTEGRASE_RECOMBINASE PROTEIN MJ0367-RELATED"/>
    <property type="match status" value="1"/>
</dbReference>
<comment type="caution">
    <text evidence="6">The sequence shown here is derived from an EMBL/GenBank/DDBJ whole genome shotgun (WGS) entry which is preliminary data.</text>
</comment>
<dbReference type="PANTHER" id="PTHR30349">
    <property type="entry name" value="PHAGE INTEGRASE-RELATED"/>
    <property type="match status" value="1"/>
</dbReference>
<comment type="similarity">
    <text evidence="1">Belongs to the 'phage' integrase family.</text>
</comment>
<evidence type="ECO:0000256" key="2">
    <source>
        <dbReference type="ARBA" id="ARBA00022908"/>
    </source>
</evidence>